<comment type="caution">
    <text evidence="4">The sequence shown here is derived from an EMBL/GenBank/DDBJ whole genome shotgun (WGS) entry which is preliminary data.</text>
</comment>
<dbReference type="GO" id="GO:0010181">
    <property type="term" value="F:FMN binding"/>
    <property type="evidence" value="ECO:0007669"/>
    <property type="project" value="InterPro"/>
</dbReference>
<dbReference type="NCBIfam" id="NF002999">
    <property type="entry name" value="PRK03767.1"/>
    <property type="match status" value="1"/>
</dbReference>
<dbReference type="EMBL" id="QEAP01000018">
    <property type="protein sequence ID" value="TPX77577.1"/>
    <property type="molecule type" value="Genomic_DNA"/>
</dbReference>
<dbReference type="PROSITE" id="PS50902">
    <property type="entry name" value="FLAVODOXIN_LIKE"/>
    <property type="match status" value="1"/>
</dbReference>
<dbReference type="STRING" id="246404.A0A507FRJ3"/>
<dbReference type="OrthoDB" id="504689at2759"/>
<dbReference type="FunFam" id="3.40.50.360:FF:000001">
    <property type="entry name" value="NAD(P)H dehydrogenase (Quinone) FQR1-like"/>
    <property type="match status" value="1"/>
</dbReference>
<dbReference type="InterPro" id="IPR010089">
    <property type="entry name" value="Flavoprotein_WrbA-like"/>
</dbReference>
<name>A0A507FRJ3_9FUNG</name>
<evidence type="ECO:0000256" key="2">
    <source>
        <dbReference type="SAM" id="MobiDB-lite"/>
    </source>
</evidence>
<reference evidence="4 5" key="1">
    <citation type="journal article" date="2019" name="Sci. Rep.">
        <title>Comparative genomics of chytrid fungi reveal insights into the obligate biotrophic and pathogenic lifestyle of Synchytrium endobioticum.</title>
        <authorList>
            <person name="van de Vossenberg B.T.L.H."/>
            <person name="Warris S."/>
            <person name="Nguyen H.D.T."/>
            <person name="van Gent-Pelzer M.P.E."/>
            <person name="Joly D.L."/>
            <person name="van de Geest H.C."/>
            <person name="Bonants P.J.M."/>
            <person name="Smith D.S."/>
            <person name="Levesque C.A."/>
            <person name="van der Lee T.A.J."/>
        </authorList>
    </citation>
    <scope>NUCLEOTIDE SEQUENCE [LARGE SCALE GENOMIC DNA]</scope>
    <source>
        <strain evidence="4 5">CBS 675.73</strain>
    </source>
</reference>
<dbReference type="GO" id="GO:0016020">
    <property type="term" value="C:membrane"/>
    <property type="evidence" value="ECO:0007669"/>
    <property type="project" value="TreeGrafter"/>
</dbReference>
<evidence type="ECO:0000256" key="1">
    <source>
        <dbReference type="ARBA" id="ARBA00006961"/>
    </source>
</evidence>
<dbReference type="Pfam" id="PF03358">
    <property type="entry name" value="FMN_red"/>
    <property type="match status" value="1"/>
</dbReference>
<evidence type="ECO:0000313" key="4">
    <source>
        <dbReference type="EMBL" id="TPX77577.1"/>
    </source>
</evidence>
<protein>
    <submittedName>
        <fullName evidence="4">NAD(P)H dehydrogenase (Quinone)</fullName>
    </submittedName>
</protein>
<dbReference type="AlphaFoldDB" id="A0A507FRJ3"/>
<feature type="compositionally biased region" description="Low complexity" evidence="2">
    <location>
        <begin position="21"/>
        <end position="50"/>
    </location>
</feature>
<dbReference type="PANTHER" id="PTHR30546:SF23">
    <property type="entry name" value="FLAVOPROTEIN-LIKE PROTEIN YCP4-RELATED"/>
    <property type="match status" value="1"/>
</dbReference>
<dbReference type="InterPro" id="IPR008254">
    <property type="entry name" value="Flavodoxin/NO_synth"/>
</dbReference>
<comment type="similarity">
    <text evidence="1">Belongs to the WrbA family.</text>
</comment>
<dbReference type="Proteomes" id="UP000320333">
    <property type="component" value="Unassembled WGS sequence"/>
</dbReference>
<dbReference type="GO" id="GO:0003955">
    <property type="term" value="F:NAD(P)H dehydrogenase (quinone) activity"/>
    <property type="evidence" value="ECO:0007669"/>
    <property type="project" value="InterPro"/>
</dbReference>
<dbReference type="Gene3D" id="3.40.50.360">
    <property type="match status" value="1"/>
</dbReference>
<sequence>MWKLCCGPSPVVQQAHQASEPAPAAPAAAAATATTTATTATTAPQATAAPKVEQNAAQPMQEITPKPAEAPVPEPAVGASAVPEVILSPAKEEQPAPATVAEPAAVVAEPAVQENAEESPKPNPEPVAERVSGEPDSSSEPVPVESAKLEPVQQTIVESSATPASKKPVVFIIIHSMWGHVKTLAESISEGLVGQGCEVKLYRVAETLSDEVLAKMYAQKFEDVPLITTDELTKADGFLVGFGTRFGSCSAQMKAFWDSTGSVWQQGGLAGKYGGCFTSSASQHGGQETTIATFLSHFVHHGIIYVPLGYGHPGISGTEEVFGGGPWGAGTISASDGSRLVSDREKLTAKYQGENFGKLLKRAVA</sequence>
<feature type="region of interest" description="Disordered" evidence="2">
    <location>
        <begin position="110"/>
        <end position="151"/>
    </location>
</feature>
<dbReference type="NCBIfam" id="TIGR01755">
    <property type="entry name" value="flav_wrbA"/>
    <property type="match status" value="1"/>
</dbReference>
<accession>A0A507FRJ3</accession>
<keyword evidence="5" id="KW-1185">Reference proteome</keyword>
<feature type="region of interest" description="Disordered" evidence="2">
    <location>
        <begin position="1"/>
        <end position="77"/>
    </location>
</feature>
<gene>
    <name evidence="4" type="ORF">CcCBS67573_g01162</name>
</gene>
<feature type="compositionally biased region" description="Low complexity" evidence="2">
    <location>
        <begin position="134"/>
        <end position="146"/>
    </location>
</feature>
<proteinExistence type="inferred from homology"/>
<dbReference type="PANTHER" id="PTHR30546">
    <property type="entry name" value="FLAVODOXIN-RELATED PROTEIN WRBA-RELATED"/>
    <property type="match status" value="1"/>
</dbReference>
<evidence type="ECO:0000259" key="3">
    <source>
        <dbReference type="PROSITE" id="PS50902"/>
    </source>
</evidence>
<dbReference type="InterPro" id="IPR029039">
    <property type="entry name" value="Flavoprotein-like_sf"/>
</dbReference>
<dbReference type="SUPFAM" id="SSF52218">
    <property type="entry name" value="Flavoproteins"/>
    <property type="match status" value="1"/>
</dbReference>
<feature type="domain" description="Flavodoxin-like" evidence="3">
    <location>
        <begin position="170"/>
        <end position="356"/>
    </location>
</feature>
<dbReference type="InterPro" id="IPR005025">
    <property type="entry name" value="FMN_Rdtase-like_dom"/>
</dbReference>
<organism evidence="4 5">
    <name type="scientific">Chytriomyces confervae</name>
    <dbReference type="NCBI Taxonomy" id="246404"/>
    <lineage>
        <taxon>Eukaryota</taxon>
        <taxon>Fungi</taxon>
        <taxon>Fungi incertae sedis</taxon>
        <taxon>Chytridiomycota</taxon>
        <taxon>Chytridiomycota incertae sedis</taxon>
        <taxon>Chytridiomycetes</taxon>
        <taxon>Chytridiales</taxon>
        <taxon>Chytriomycetaceae</taxon>
        <taxon>Chytriomyces</taxon>
    </lineage>
</organism>
<evidence type="ECO:0000313" key="5">
    <source>
        <dbReference type="Proteomes" id="UP000320333"/>
    </source>
</evidence>